<dbReference type="PANTHER" id="PTHR33371">
    <property type="entry name" value="INTERMEMBRANE PHOSPHOLIPID TRANSPORT SYSTEM BINDING PROTEIN MLAD-RELATED"/>
    <property type="match status" value="1"/>
</dbReference>
<dbReference type="NCBIfam" id="TIGR04430">
    <property type="entry name" value="OM_asym_MlaD"/>
    <property type="match status" value="1"/>
</dbReference>
<keyword evidence="1" id="KW-0472">Membrane</keyword>
<dbReference type="InterPro" id="IPR052336">
    <property type="entry name" value="MlaD_Phospholipid_Transporter"/>
</dbReference>
<dbReference type="InterPro" id="IPR030970">
    <property type="entry name" value="ABC_MlaD"/>
</dbReference>
<evidence type="ECO:0000313" key="4">
    <source>
        <dbReference type="Proteomes" id="UP001271769"/>
    </source>
</evidence>
<dbReference type="EMBL" id="JAXCLX010000002">
    <property type="protein sequence ID" value="MDY0873166.1"/>
    <property type="molecule type" value="Genomic_DNA"/>
</dbReference>
<comment type="caution">
    <text evidence="3">The sequence shown here is derived from an EMBL/GenBank/DDBJ whole genome shotgun (WGS) entry which is preliminary data.</text>
</comment>
<evidence type="ECO:0000259" key="2">
    <source>
        <dbReference type="Pfam" id="PF02470"/>
    </source>
</evidence>
<name>A0ABU5E2Y3_9PROT</name>
<sequence>MQRNVLETIMGAVVLIAAAAFLYVIYSGSGIKEDRGGYSLTVRFDRGGSVLPGTDVRISGVKVGAVTSQDFDPKMFQAVVKLNIRSDVELPKDSSAIITSDGLLGNYYIKLEPGAEDDLLKDGDQVAHAQGALDLVELINKFVVGGSDTKKEESATP</sequence>
<dbReference type="Proteomes" id="UP001271769">
    <property type="component" value="Unassembled WGS sequence"/>
</dbReference>
<gene>
    <name evidence="3" type="primary">mlaD</name>
    <name evidence="3" type="ORF">SMD31_14585</name>
</gene>
<keyword evidence="4" id="KW-1185">Reference proteome</keyword>
<protein>
    <submittedName>
        <fullName evidence="3">Outer membrane lipid asymmetry maintenance protein MlaD</fullName>
    </submittedName>
</protein>
<proteinExistence type="predicted"/>
<organism evidence="3 4">
    <name type="scientific">Dongia rigui</name>
    <dbReference type="NCBI Taxonomy" id="940149"/>
    <lineage>
        <taxon>Bacteria</taxon>
        <taxon>Pseudomonadati</taxon>
        <taxon>Pseudomonadota</taxon>
        <taxon>Alphaproteobacteria</taxon>
        <taxon>Rhodospirillales</taxon>
        <taxon>Dongiaceae</taxon>
        <taxon>Dongia</taxon>
    </lineage>
</organism>
<feature type="transmembrane region" description="Helical" evidence="1">
    <location>
        <begin position="6"/>
        <end position="26"/>
    </location>
</feature>
<dbReference type="Pfam" id="PF02470">
    <property type="entry name" value="MlaD"/>
    <property type="match status" value="1"/>
</dbReference>
<keyword evidence="1" id="KW-0812">Transmembrane</keyword>
<reference evidence="3 4" key="1">
    <citation type="journal article" date="2013" name="Antonie Van Leeuwenhoek">
        <title>Dongia rigui sp. nov., isolated from freshwater of a large wetland in Korea.</title>
        <authorList>
            <person name="Baik K.S."/>
            <person name="Hwang Y.M."/>
            <person name="Choi J.S."/>
            <person name="Kwon J."/>
            <person name="Seong C.N."/>
        </authorList>
    </citation>
    <scope>NUCLEOTIDE SEQUENCE [LARGE SCALE GENOMIC DNA]</scope>
    <source>
        <strain evidence="3 4">04SU4-P</strain>
    </source>
</reference>
<feature type="domain" description="Mce/MlaD" evidence="2">
    <location>
        <begin position="37"/>
        <end position="114"/>
    </location>
</feature>
<dbReference type="InterPro" id="IPR003399">
    <property type="entry name" value="Mce/MlaD"/>
</dbReference>
<keyword evidence="1" id="KW-1133">Transmembrane helix</keyword>
<dbReference type="PANTHER" id="PTHR33371:SF4">
    <property type="entry name" value="INTERMEMBRANE PHOSPHOLIPID TRANSPORT SYSTEM BINDING PROTEIN MLAD"/>
    <property type="match status" value="1"/>
</dbReference>
<dbReference type="RefSeq" id="WP_320501631.1">
    <property type="nucleotide sequence ID" value="NZ_JAXCLX010000002.1"/>
</dbReference>
<accession>A0ABU5E2Y3</accession>
<evidence type="ECO:0000313" key="3">
    <source>
        <dbReference type="EMBL" id="MDY0873166.1"/>
    </source>
</evidence>
<evidence type="ECO:0000256" key="1">
    <source>
        <dbReference type="SAM" id="Phobius"/>
    </source>
</evidence>